<dbReference type="Pfam" id="PF00008">
    <property type="entry name" value="EGF"/>
    <property type="match status" value="7"/>
</dbReference>
<feature type="domain" description="EGF-like" evidence="8">
    <location>
        <begin position="133"/>
        <end position="169"/>
    </location>
</feature>
<dbReference type="SUPFAM" id="SSF57184">
    <property type="entry name" value="Growth factor receptor domain"/>
    <property type="match status" value="1"/>
</dbReference>
<dbReference type="InterPro" id="IPR013320">
    <property type="entry name" value="ConA-like_dom_sf"/>
</dbReference>
<dbReference type="FunFam" id="2.10.25.10:FF:000246">
    <property type="entry name" value="EGF-like repeat and discoidin I-like domain-containing protein 3"/>
    <property type="match status" value="1"/>
</dbReference>
<feature type="disulfide bond" evidence="6">
    <location>
        <begin position="1227"/>
        <end position="1236"/>
    </location>
</feature>
<accession>A0AAV2ZZR3</accession>
<feature type="disulfide bond" evidence="6">
    <location>
        <begin position="1144"/>
        <end position="1153"/>
    </location>
</feature>
<dbReference type="Gene3D" id="2.10.25.10">
    <property type="entry name" value="Laminin"/>
    <property type="match status" value="15"/>
</dbReference>
<dbReference type="SMART" id="SM00179">
    <property type="entry name" value="EGF_CA"/>
    <property type="match status" value="11"/>
</dbReference>
<dbReference type="InterPro" id="IPR009030">
    <property type="entry name" value="Growth_fac_rcpt_cys_sf"/>
</dbReference>
<feature type="disulfide bond" evidence="6">
    <location>
        <begin position="26"/>
        <end position="43"/>
    </location>
</feature>
<dbReference type="Proteomes" id="UP001181693">
    <property type="component" value="Unassembled WGS sequence"/>
</dbReference>
<keyword evidence="5" id="KW-0325">Glycoprotein</keyword>
<feature type="disulfide bond" evidence="6">
    <location>
        <begin position="1071"/>
        <end position="1080"/>
    </location>
</feature>
<dbReference type="GO" id="GO:0009952">
    <property type="term" value="P:anterior/posterior pattern specification"/>
    <property type="evidence" value="ECO:0007669"/>
    <property type="project" value="UniProtKB-ARBA"/>
</dbReference>
<dbReference type="GO" id="GO:0030097">
    <property type="term" value="P:hemopoiesis"/>
    <property type="evidence" value="ECO:0007669"/>
    <property type="project" value="UniProtKB-ARBA"/>
</dbReference>
<dbReference type="PROSITE" id="PS01187">
    <property type="entry name" value="EGF_CA"/>
    <property type="match status" value="4"/>
</dbReference>
<dbReference type="PRINTS" id="PR00010">
    <property type="entry name" value="EGFBLOOD"/>
</dbReference>
<evidence type="ECO:0000259" key="7">
    <source>
        <dbReference type="PROSITE" id="PS50025"/>
    </source>
</evidence>
<feature type="domain" description="EGF-like" evidence="8">
    <location>
        <begin position="209"/>
        <end position="245"/>
    </location>
</feature>
<name>A0AAV2ZZR3_PYXAD</name>
<evidence type="ECO:0000256" key="5">
    <source>
        <dbReference type="ARBA" id="ARBA00023180"/>
    </source>
</evidence>
<evidence type="ECO:0000256" key="4">
    <source>
        <dbReference type="ARBA" id="ARBA00023157"/>
    </source>
</evidence>
<feature type="domain" description="EGF-like" evidence="8">
    <location>
        <begin position="1119"/>
        <end position="1154"/>
    </location>
</feature>
<evidence type="ECO:0000256" key="3">
    <source>
        <dbReference type="ARBA" id="ARBA00022737"/>
    </source>
</evidence>
<dbReference type="Pfam" id="PF02210">
    <property type="entry name" value="Laminin_G_2"/>
    <property type="match status" value="3"/>
</dbReference>
<dbReference type="FunFam" id="2.60.120.200:FF:000081">
    <property type="entry name" value="Crumbs 1, cell polarity complex component"/>
    <property type="match status" value="1"/>
</dbReference>
<feature type="domain" description="EGF-like" evidence="8">
    <location>
        <begin position="247"/>
        <end position="283"/>
    </location>
</feature>
<dbReference type="PROSITE" id="PS00010">
    <property type="entry name" value="ASX_HYDROXYL"/>
    <property type="match status" value="6"/>
</dbReference>
<dbReference type="GO" id="GO:0005509">
    <property type="term" value="F:calcium ion binding"/>
    <property type="evidence" value="ECO:0007669"/>
    <property type="project" value="InterPro"/>
</dbReference>
<dbReference type="GO" id="GO:0035282">
    <property type="term" value="P:segmentation"/>
    <property type="evidence" value="ECO:0007669"/>
    <property type="project" value="UniProtKB-ARBA"/>
</dbReference>
<dbReference type="PROSITE" id="PS50025">
    <property type="entry name" value="LAM_G_DOMAIN"/>
    <property type="match status" value="3"/>
</dbReference>
<evidence type="ECO:0000259" key="8">
    <source>
        <dbReference type="PROSITE" id="PS50026"/>
    </source>
</evidence>
<keyword evidence="4 6" id="KW-1015">Disulfide bond</keyword>
<feature type="disulfide bond" evidence="6">
    <location>
        <begin position="326"/>
        <end position="335"/>
    </location>
</feature>
<feature type="domain" description="EGF-like" evidence="8">
    <location>
        <begin position="296"/>
        <end position="336"/>
    </location>
</feature>
<feature type="domain" description="EGF-like" evidence="8">
    <location>
        <begin position="338"/>
        <end position="381"/>
    </location>
</feature>
<feature type="domain" description="EGF-like" evidence="8">
    <location>
        <begin position="57"/>
        <end position="93"/>
    </location>
</feature>
<dbReference type="Pfam" id="PF12661">
    <property type="entry name" value="hEGF"/>
    <property type="match status" value="2"/>
</dbReference>
<gene>
    <name evidence="9" type="ORF">GDO54_016452</name>
</gene>
<dbReference type="CDD" id="cd00110">
    <property type="entry name" value="LamG"/>
    <property type="match status" value="3"/>
</dbReference>
<dbReference type="GO" id="GO:0050877">
    <property type="term" value="P:nervous system process"/>
    <property type="evidence" value="ECO:0007669"/>
    <property type="project" value="UniProtKB-ARBA"/>
</dbReference>
<dbReference type="PROSITE" id="PS50026">
    <property type="entry name" value="EGF_3"/>
    <property type="match status" value="15"/>
</dbReference>
<feature type="domain" description="EGF-like" evidence="8">
    <location>
        <begin position="1201"/>
        <end position="1237"/>
    </location>
</feature>
<dbReference type="PANTHER" id="PTHR24033">
    <property type="entry name" value="EGF-LIKE DOMAIN-CONTAINING PROTEIN"/>
    <property type="match status" value="1"/>
</dbReference>
<feature type="domain" description="EGF-like" evidence="8">
    <location>
        <begin position="95"/>
        <end position="131"/>
    </location>
</feature>
<feature type="domain" description="Laminin G" evidence="7">
    <location>
        <begin position="649"/>
        <end position="818"/>
    </location>
</feature>
<keyword evidence="10" id="KW-1185">Reference proteome</keyword>
<dbReference type="PROSITE" id="PS01186">
    <property type="entry name" value="EGF_2"/>
    <property type="match status" value="10"/>
</dbReference>
<feature type="disulfide bond" evidence="6">
    <location>
        <begin position="235"/>
        <end position="244"/>
    </location>
</feature>
<feature type="disulfide bond" evidence="6">
    <location>
        <begin position="1087"/>
        <end position="1097"/>
    </location>
</feature>
<dbReference type="PRINTS" id="PR01983">
    <property type="entry name" value="NOTCH"/>
</dbReference>
<feature type="disulfide bond" evidence="6">
    <location>
        <begin position="121"/>
        <end position="130"/>
    </location>
</feature>
<keyword evidence="2" id="KW-0732">Signal</keyword>
<dbReference type="FunFam" id="2.10.25.10:FF:000122">
    <property type="entry name" value="Protein crumbs homolog 2"/>
    <property type="match status" value="2"/>
</dbReference>
<feature type="domain" description="Laminin G" evidence="7">
    <location>
        <begin position="425"/>
        <end position="605"/>
    </location>
</feature>
<feature type="domain" description="EGF-like" evidence="8">
    <location>
        <begin position="1083"/>
        <end position="1118"/>
    </location>
</feature>
<feature type="domain" description="EGF-like" evidence="8">
    <location>
        <begin position="1045"/>
        <end position="1081"/>
    </location>
</feature>
<feature type="disulfide bond" evidence="6">
    <location>
        <begin position="83"/>
        <end position="92"/>
    </location>
</feature>
<feature type="disulfide bond" evidence="6">
    <location>
        <begin position="197"/>
        <end position="206"/>
    </location>
</feature>
<dbReference type="InterPro" id="IPR001791">
    <property type="entry name" value="Laminin_G"/>
</dbReference>
<feature type="disulfide bond" evidence="6">
    <location>
        <begin position="273"/>
        <end position="282"/>
    </location>
</feature>
<dbReference type="GO" id="GO:0019904">
    <property type="term" value="F:protein domain specific binding"/>
    <property type="evidence" value="ECO:0007669"/>
    <property type="project" value="UniProtKB-ARBA"/>
</dbReference>
<organism evidence="9 10">
    <name type="scientific">Pyxicephalus adspersus</name>
    <name type="common">African bullfrog</name>
    <dbReference type="NCBI Taxonomy" id="30357"/>
    <lineage>
        <taxon>Eukaryota</taxon>
        <taxon>Metazoa</taxon>
        <taxon>Chordata</taxon>
        <taxon>Craniata</taxon>
        <taxon>Vertebrata</taxon>
        <taxon>Euteleostomi</taxon>
        <taxon>Amphibia</taxon>
        <taxon>Batrachia</taxon>
        <taxon>Anura</taxon>
        <taxon>Neobatrachia</taxon>
        <taxon>Ranoidea</taxon>
        <taxon>Pyxicephalidae</taxon>
        <taxon>Pyxicephalinae</taxon>
        <taxon>Pyxicephalus</taxon>
    </lineage>
</organism>
<feature type="domain" description="EGF-like" evidence="8">
    <location>
        <begin position="171"/>
        <end position="207"/>
    </location>
</feature>
<dbReference type="InterPro" id="IPR051830">
    <property type="entry name" value="NOTCH_homolog"/>
</dbReference>
<feature type="disulfide bond" evidence="6">
    <location>
        <begin position="1108"/>
        <end position="1117"/>
    </location>
</feature>
<dbReference type="SUPFAM" id="SSF49899">
    <property type="entry name" value="Concanavalin A-like lectins/glucanases"/>
    <property type="match status" value="3"/>
</dbReference>
<dbReference type="Gene3D" id="2.60.120.200">
    <property type="match status" value="3"/>
</dbReference>
<dbReference type="GO" id="GO:0048646">
    <property type="term" value="P:anatomical structure formation involved in morphogenesis"/>
    <property type="evidence" value="ECO:0007669"/>
    <property type="project" value="UniProtKB-ARBA"/>
</dbReference>
<dbReference type="SMART" id="SM00282">
    <property type="entry name" value="LamG"/>
    <property type="match status" value="3"/>
</dbReference>
<dbReference type="FunFam" id="2.10.25.10:FF:000348">
    <property type="entry name" value="Crumbs 1, cell polarity complex component"/>
    <property type="match status" value="1"/>
</dbReference>
<keyword evidence="1 6" id="KW-0245">EGF-like domain</keyword>
<dbReference type="CDD" id="cd00054">
    <property type="entry name" value="EGF_CA"/>
    <property type="match status" value="10"/>
</dbReference>
<dbReference type="SMART" id="SM00181">
    <property type="entry name" value="EGF"/>
    <property type="match status" value="16"/>
</dbReference>
<feature type="domain" description="EGF-like" evidence="8">
    <location>
        <begin position="607"/>
        <end position="643"/>
    </location>
</feature>
<dbReference type="EMBL" id="DYDO01000009">
    <property type="protein sequence ID" value="DBA18170.1"/>
    <property type="molecule type" value="Genomic_DNA"/>
</dbReference>
<dbReference type="FunFam" id="2.10.25.10:FF:000012">
    <property type="entry name" value="Delta-like protein"/>
    <property type="match status" value="1"/>
</dbReference>
<dbReference type="FunFam" id="2.10.25.10:FF:000327">
    <property type="entry name" value="neurogenic locus notch homolog protein 4"/>
    <property type="match status" value="1"/>
</dbReference>
<dbReference type="InterPro" id="IPR018097">
    <property type="entry name" value="EGF_Ca-bd_CS"/>
</dbReference>
<evidence type="ECO:0000256" key="6">
    <source>
        <dbReference type="PROSITE-ProRule" id="PRU00076"/>
    </source>
</evidence>
<evidence type="ECO:0000313" key="9">
    <source>
        <dbReference type="EMBL" id="DBA18170.1"/>
    </source>
</evidence>
<dbReference type="FunFam" id="2.10.25.10:FF:000100">
    <property type="entry name" value="neurogenic locus notch homolog protein 3"/>
    <property type="match status" value="1"/>
</dbReference>
<dbReference type="SUPFAM" id="SSF57196">
    <property type="entry name" value="EGF/Laminin"/>
    <property type="match status" value="9"/>
</dbReference>
<dbReference type="InterPro" id="IPR049883">
    <property type="entry name" value="NOTCH1_EGF-like"/>
</dbReference>
<dbReference type="Pfam" id="PF07645">
    <property type="entry name" value="EGF_CA"/>
    <property type="match status" value="1"/>
</dbReference>
<feature type="disulfide bond" evidence="6">
    <location>
        <begin position="159"/>
        <end position="168"/>
    </location>
</feature>
<protein>
    <submittedName>
        <fullName evidence="9">Uncharacterized protein</fullName>
    </submittedName>
</protein>
<keyword evidence="3" id="KW-0677">Repeat</keyword>
<dbReference type="InterPro" id="IPR013032">
    <property type="entry name" value="EGF-like_CS"/>
</dbReference>
<evidence type="ECO:0000256" key="1">
    <source>
        <dbReference type="ARBA" id="ARBA00022536"/>
    </source>
</evidence>
<feature type="domain" description="EGF-like" evidence="8">
    <location>
        <begin position="383"/>
        <end position="423"/>
    </location>
</feature>
<dbReference type="InterPro" id="IPR000742">
    <property type="entry name" value="EGF"/>
</dbReference>
<dbReference type="PANTHER" id="PTHR24033:SF151">
    <property type="entry name" value="NOTCH 2"/>
    <property type="match status" value="1"/>
</dbReference>
<proteinExistence type="predicted"/>
<feature type="disulfide bond" evidence="6">
    <location>
        <begin position="45"/>
        <end position="54"/>
    </location>
</feature>
<comment type="caution">
    <text evidence="6">Lacks conserved residue(s) required for the propagation of feature annotation.</text>
</comment>
<dbReference type="GO" id="GO:0048863">
    <property type="term" value="P:stem cell differentiation"/>
    <property type="evidence" value="ECO:0007669"/>
    <property type="project" value="UniProtKB-ARBA"/>
</dbReference>
<dbReference type="InterPro" id="IPR001881">
    <property type="entry name" value="EGF-like_Ca-bd_dom"/>
</dbReference>
<dbReference type="FunFam" id="2.10.25.10:FF:000279">
    <property type="entry name" value="Neurogenic locus notch 1"/>
    <property type="match status" value="1"/>
</dbReference>
<feature type="domain" description="Laminin G" evidence="7">
    <location>
        <begin position="857"/>
        <end position="1043"/>
    </location>
</feature>
<evidence type="ECO:0000313" key="10">
    <source>
        <dbReference type="Proteomes" id="UP001181693"/>
    </source>
</evidence>
<sequence>MQYLSSYYHKTPSYCDLYDPCLSDPCPKNATCQVTLDAEAYECRCQAGFKGNNCEIPMRRCHRNICKHGGQCYMTDRGSTCFCAVGYKGTFCETPEDECLWNPCQNGAVCRERGNGQACYCVPGFQGALCNIEVDECISNPCKHGGTCLNQIGRYTCVCPPEFTGRDCEVDFDECSSGPCLNGATCHDLLGSFSCTCRAGFSGDVCDVNINECESSPCLNGGICVDKNNGYQCNCWVGYSGTNCEVSTTLCSSQPCQNNATCIEDSVSFKCLCWPGYTGSLCETEIHMCRSQPCKFGMECVELPWFNGSVKSNKEEEQFSGYICICGSGLSGVHCEQDINECESNPCQNGGTCENLHGTYTCHCRTIKDARGLYYGGSDCTEVLRGCEKQTCYNGGSCLPYILDGKHYHTCLCPVGFTGPDCQLQTTFSFNGKTILPIRNITIQPQRGSLSNISLSFSTVQTTAVIFSFGTHPASMTLYLENCFLFLDFLKNTQWTTRLHLSHNVSDNLWHTVEIVISDSIQLKLLDPSCDTTCVTQSSYNGPTNIEFQDILIGGIQLEKTREGDHNNGILEIQTWFVGCLRDLRVGSTGITEEVGKSAGVEVGCKRHDHCENHPCENRGKCINLWISYYCDCFRPYRGINCSTEYEAAEFGHGNVSSYAVFHTLATHMDDITLSAFVRPEHDSGLLFALGNSSFYDITVFIEGGRLTAKAGSGIILKGETSIHDFHFHLVSLKLTKDTFEVYDSSSPLAQIPIPINRPQTSRALYVGGLVDPLRTILSGGYFKGCIQDLRMDDKPLEFFPSSKLTGNPFLSNVTKGCTSDCTSAGKRCEQNWCQLNRCPTGSVCQAVPSGYECISSAFLSGEGNGIIFRSNGNITRDLTNLTISFRTLKSDCVLLYANREPERITISIQNKKLHFYLQSGNGLSAVNLLSVESVSDSQWHNVSLSMVAPGLQYSLWQMEIDGKPEMIISSHATGNLNFLKEGTEIYVGVNNNGSNRNFIGCLGTVLIEGIHLPYITDSDYLTGKTQREQFVKISPESVVIGCLLSDPCVSQPCKFGGSCNDVFTHPVCTCPAWTTGAFCEGNVTECLSNPCVHGSCIAVHDGYKCQCEDGYSGTNCEHNICHGHLCRSGATCIAGTAGYFCLCPANFTGLNCRFNKMPSTVCGDEKKNITCYNYSNCTEVNGVLGCSCWPGFVGERCETDYDECESNPCLNGGICQNLPNAFDCYCDLNFAGQFCEIDVSDLSFYVSMLLWQNLFQLLSYLILRMDDEPAVEWGDQDYDDQ</sequence>
<feature type="domain" description="EGF-like" evidence="8">
    <location>
        <begin position="17"/>
        <end position="55"/>
    </location>
</feature>
<dbReference type="FunFam" id="2.10.25.10:FF:000123">
    <property type="entry name" value="Crumbs homolog 1 (Drosophila)"/>
    <property type="match status" value="1"/>
</dbReference>
<comment type="caution">
    <text evidence="9">The sequence shown here is derived from an EMBL/GenBank/DDBJ whole genome shotgun (WGS) entry which is preliminary data.</text>
</comment>
<dbReference type="InterPro" id="IPR000152">
    <property type="entry name" value="EGF-type_Asp/Asn_hydroxyl_site"/>
</dbReference>
<feature type="disulfide bond" evidence="6">
    <location>
        <begin position="413"/>
        <end position="422"/>
    </location>
</feature>
<feature type="disulfide bond" evidence="6">
    <location>
        <begin position="633"/>
        <end position="642"/>
    </location>
</feature>
<dbReference type="PROSITE" id="PS00022">
    <property type="entry name" value="EGF_1"/>
    <property type="match status" value="15"/>
</dbReference>
<evidence type="ECO:0000256" key="2">
    <source>
        <dbReference type="ARBA" id="ARBA00022729"/>
    </source>
</evidence>
<reference evidence="9" key="1">
    <citation type="thesis" date="2020" institute="ProQuest LLC" country="789 East Eisenhower Parkway, Ann Arbor, MI, USA">
        <title>Comparative Genomics and Chromosome Evolution.</title>
        <authorList>
            <person name="Mudd A.B."/>
        </authorList>
    </citation>
    <scope>NUCLEOTIDE SEQUENCE</scope>
    <source>
        <strain evidence="9">1538</strain>
        <tissue evidence="9">Blood</tissue>
    </source>
</reference>